<reference evidence="1 2" key="1">
    <citation type="journal article" date="2019" name="Environ. Microbiol.">
        <title>An active ?-lactamase is a part of an orchestrated cell wall stress resistance network of Bacillus subtilis and related rhizosphere species.</title>
        <authorList>
            <person name="Bucher T."/>
            <person name="Keren-Paz A."/>
            <person name="Hausser J."/>
            <person name="Olender T."/>
            <person name="Cytryn E."/>
            <person name="Kolodkin-Gal I."/>
        </authorList>
    </citation>
    <scope>NUCLEOTIDE SEQUENCE [LARGE SCALE GENOMIC DNA]</scope>
    <source>
        <strain evidence="1 2">I5</strain>
    </source>
</reference>
<dbReference type="Proteomes" id="UP000305222">
    <property type="component" value="Unassembled WGS sequence"/>
</dbReference>
<name>A0A4U2ZV46_9BACI</name>
<evidence type="ECO:0000313" key="2">
    <source>
        <dbReference type="Proteomes" id="UP000305222"/>
    </source>
</evidence>
<accession>A0A4U2ZV46</accession>
<keyword evidence="1" id="KW-0378">Hydrolase</keyword>
<dbReference type="GO" id="GO:0016787">
    <property type="term" value="F:hydrolase activity"/>
    <property type="evidence" value="ECO:0007669"/>
    <property type="project" value="UniProtKB-KW"/>
</dbReference>
<organism evidence="1 2">
    <name type="scientific">Bacillus wiedmannii</name>
    <dbReference type="NCBI Taxonomy" id="1890302"/>
    <lineage>
        <taxon>Bacteria</taxon>
        <taxon>Bacillati</taxon>
        <taxon>Bacillota</taxon>
        <taxon>Bacilli</taxon>
        <taxon>Bacillales</taxon>
        <taxon>Bacillaceae</taxon>
        <taxon>Bacillus</taxon>
        <taxon>Bacillus cereus group</taxon>
    </lineage>
</organism>
<evidence type="ECO:0000313" key="1">
    <source>
        <dbReference type="EMBL" id="TKI78030.1"/>
    </source>
</evidence>
<feature type="non-terminal residue" evidence="1">
    <location>
        <position position="1"/>
    </location>
</feature>
<comment type="caution">
    <text evidence="1">The sequence shown here is derived from an EMBL/GenBank/DDBJ whole genome shotgun (WGS) entry which is preliminary data.</text>
</comment>
<gene>
    <name evidence="1" type="ORF">FC699_37240</name>
</gene>
<proteinExistence type="predicted"/>
<dbReference type="AlphaFoldDB" id="A0A4U2ZV46"/>
<dbReference type="EMBL" id="SZON01003866">
    <property type="protein sequence ID" value="TKI78030.1"/>
    <property type="molecule type" value="Genomic_DNA"/>
</dbReference>
<protein>
    <submittedName>
        <fullName evidence="1">MBL fold metallo-hydrolase</fullName>
    </submittedName>
</protein>
<sequence length="69" mass="8130">ILSHGTVISRDEFLQEIHLLKTVGTYTELHKGDEENIKEAYKRDVDRELNEDELETITFFVNGYEMNNQ</sequence>